<dbReference type="Proteomes" id="UP001551482">
    <property type="component" value="Unassembled WGS sequence"/>
</dbReference>
<evidence type="ECO:0000256" key="2">
    <source>
        <dbReference type="RuleBase" id="RU000461"/>
    </source>
</evidence>
<dbReference type="PANTHER" id="PTHR46696">
    <property type="entry name" value="P450, PUTATIVE (EUROFUNG)-RELATED"/>
    <property type="match status" value="1"/>
</dbReference>
<reference evidence="3 4" key="1">
    <citation type="submission" date="2024-06" db="EMBL/GenBank/DDBJ databases">
        <title>The Natural Products Discovery Center: Release of the First 8490 Sequenced Strains for Exploring Actinobacteria Biosynthetic Diversity.</title>
        <authorList>
            <person name="Kalkreuter E."/>
            <person name="Kautsar S.A."/>
            <person name="Yang D."/>
            <person name="Bader C.D."/>
            <person name="Teijaro C.N."/>
            <person name="Fluegel L."/>
            <person name="Davis C.M."/>
            <person name="Simpson J.R."/>
            <person name="Lauterbach L."/>
            <person name="Steele A.D."/>
            <person name="Gui C."/>
            <person name="Meng S."/>
            <person name="Li G."/>
            <person name="Viehrig K."/>
            <person name="Ye F."/>
            <person name="Su P."/>
            <person name="Kiefer A.F."/>
            <person name="Nichols A."/>
            <person name="Cepeda A.J."/>
            <person name="Yan W."/>
            <person name="Fan B."/>
            <person name="Jiang Y."/>
            <person name="Adhikari A."/>
            <person name="Zheng C.-J."/>
            <person name="Schuster L."/>
            <person name="Cowan T.M."/>
            <person name="Smanski M.J."/>
            <person name="Chevrette M.G."/>
            <person name="De Carvalho L.P.S."/>
            <person name="Shen B."/>
        </authorList>
    </citation>
    <scope>NUCLEOTIDE SEQUENCE [LARGE SCALE GENOMIC DNA]</scope>
    <source>
        <strain evidence="3 4">NPDC048946</strain>
    </source>
</reference>
<protein>
    <submittedName>
        <fullName evidence="3">Cytochrome P450</fullName>
    </submittedName>
</protein>
<keyword evidence="2" id="KW-0408">Iron</keyword>
<sequence length="404" mass="42825">MATDHRPSPPPGADPLAGDLAARYQGMADVRAGAGHVATAMGRYFATEEAVRQGLREVDRFVGSMVDTSALPPDEVILPAVPEPEHGRLRAIVNSVIAARHLDGVLPFIRDTSAELVAAALAAASDGRPVDLVEALADPLPTVVIAHVLGVSPDDRDRFRQWSDELLAAQGRGADGDLARTHPEFAAYVQREIDSRRAAADPPDDVITRLIHGETADGARLSDAAVRTQTMFLIVAGNETTRNLIGNCLRTLAERPDMYAAVRADRALVDVVVEESLRHDSPVQILARQALADGSLGGCPVAGGERVVFGIASANRDASRHADADTFRLDRPYPRDHLAFGTGAHVCPGAALARAEATAILHELCERVESLVLAPDFVPRPNPVFWALGQRSLPCVVTPAGGAG</sequence>
<comment type="caution">
    <text evidence="3">The sequence shown here is derived from an EMBL/GenBank/DDBJ whole genome shotgun (WGS) entry which is preliminary data.</text>
</comment>
<dbReference type="InterPro" id="IPR017972">
    <property type="entry name" value="Cyt_P450_CS"/>
</dbReference>
<dbReference type="PROSITE" id="PS00086">
    <property type="entry name" value="CYTOCHROME_P450"/>
    <property type="match status" value="1"/>
</dbReference>
<keyword evidence="2" id="KW-0560">Oxidoreductase</keyword>
<proteinExistence type="inferred from homology"/>
<dbReference type="PANTHER" id="PTHR46696:SF4">
    <property type="entry name" value="BIOTIN BIOSYNTHESIS CYTOCHROME P450"/>
    <property type="match status" value="1"/>
</dbReference>
<dbReference type="InterPro" id="IPR002397">
    <property type="entry name" value="Cyt_P450_B"/>
</dbReference>
<dbReference type="PRINTS" id="PR00359">
    <property type="entry name" value="BP450"/>
</dbReference>
<organism evidence="3 4">
    <name type="scientific">Streptodolium elevatio</name>
    <dbReference type="NCBI Taxonomy" id="3157996"/>
    <lineage>
        <taxon>Bacteria</taxon>
        <taxon>Bacillati</taxon>
        <taxon>Actinomycetota</taxon>
        <taxon>Actinomycetes</taxon>
        <taxon>Kitasatosporales</taxon>
        <taxon>Streptomycetaceae</taxon>
        <taxon>Streptodolium</taxon>
    </lineage>
</organism>
<evidence type="ECO:0000313" key="3">
    <source>
        <dbReference type="EMBL" id="MEU8135155.1"/>
    </source>
</evidence>
<dbReference type="RefSeq" id="WP_358354561.1">
    <property type="nucleotide sequence ID" value="NZ_JBEZFP010000037.1"/>
</dbReference>
<dbReference type="Gene3D" id="1.10.630.10">
    <property type="entry name" value="Cytochrome P450"/>
    <property type="match status" value="1"/>
</dbReference>
<evidence type="ECO:0000313" key="4">
    <source>
        <dbReference type="Proteomes" id="UP001551482"/>
    </source>
</evidence>
<gene>
    <name evidence="3" type="ORF">AB0C36_16755</name>
</gene>
<dbReference type="SUPFAM" id="SSF48264">
    <property type="entry name" value="Cytochrome P450"/>
    <property type="match status" value="1"/>
</dbReference>
<keyword evidence="2" id="KW-0479">Metal-binding</keyword>
<name>A0ABV3DHD3_9ACTN</name>
<dbReference type="InterPro" id="IPR001128">
    <property type="entry name" value="Cyt_P450"/>
</dbReference>
<dbReference type="EMBL" id="JBEZFP010000037">
    <property type="protein sequence ID" value="MEU8135155.1"/>
    <property type="molecule type" value="Genomic_DNA"/>
</dbReference>
<comment type="similarity">
    <text evidence="1 2">Belongs to the cytochrome P450 family.</text>
</comment>
<accession>A0ABV3DHD3</accession>
<keyword evidence="2" id="KW-0349">Heme</keyword>
<keyword evidence="2" id="KW-0503">Monooxygenase</keyword>
<evidence type="ECO:0000256" key="1">
    <source>
        <dbReference type="ARBA" id="ARBA00010617"/>
    </source>
</evidence>
<dbReference type="InterPro" id="IPR036396">
    <property type="entry name" value="Cyt_P450_sf"/>
</dbReference>
<keyword evidence="4" id="KW-1185">Reference proteome</keyword>
<dbReference type="Pfam" id="PF00067">
    <property type="entry name" value="p450"/>
    <property type="match status" value="1"/>
</dbReference>